<dbReference type="EMBL" id="BAAAMN010000028">
    <property type="protein sequence ID" value="GAA2036583.1"/>
    <property type="molecule type" value="Genomic_DNA"/>
</dbReference>
<dbReference type="PANTHER" id="PTHR24094">
    <property type="entry name" value="SECRETED PROTEIN"/>
    <property type="match status" value="1"/>
</dbReference>
<proteinExistence type="predicted"/>
<reference evidence="5" key="1">
    <citation type="journal article" date="2019" name="Int. J. Syst. Evol. Microbiol.">
        <title>The Global Catalogue of Microorganisms (GCM) 10K type strain sequencing project: providing services to taxonomists for standard genome sequencing and annotation.</title>
        <authorList>
            <consortium name="The Broad Institute Genomics Platform"/>
            <consortium name="The Broad Institute Genome Sequencing Center for Infectious Disease"/>
            <person name="Wu L."/>
            <person name="Ma J."/>
        </authorList>
    </citation>
    <scope>NUCLEOTIDE SEQUENCE [LARGE SCALE GENOMIC DNA]</scope>
    <source>
        <strain evidence="5">JCM 13595</strain>
    </source>
</reference>
<protein>
    <recommendedName>
        <fullName evidence="3">GmrSD restriction endonucleases C-terminal domain-containing protein</fullName>
    </recommendedName>
</protein>
<feature type="signal peptide" evidence="2">
    <location>
        <begin position="1"/>
        <end position="27"/>
    </location>
</feature>
<dbReference type="Pfam" id="PF07510">
    <property type="entry name" value="GmrSD_C"/>
    <property type="match status" value="1"/>
</dbReference>
<keyword evidence="2" id="KW-0732">Signal</keyword>
<gene>
    <name evidence="4" type="ORF">GCM10009720_16490</name>
</gene>
<evidence type="ECO:0000313" key="5">
    <source>
        <dbReference type="Proteomes" id="UP001501461"/>
    </source>
</evidence>
<feature type="domain" description="GmrSD restriction endonucleases C-terminal" evidence="3">
    <location>
        <begin position="112"/>
        <end position="205"/>
    </location>
</feature>
<sequence length="294" mass="31187">MGMNISKTLAATAVIAATSFIAAPAHATGGDLAIDLLDDITIAEEQGMDTYDRDSWAPSGWVDADGTGCTTQEDILIRDTEPESQVIDDCSLTFGTAVDPYSGEFVEHDRDAADFNRTPFDIDHIVPVGEAHRSGGADWDADTKQAFYQDKENLLAVIASENQSKSDADVNNYLPPNQALYCDYVATNVLVKHKYDLTMDQAEHDVAASVLSDEECADTIAQPAVAMSAVDADAVDTSQGADSADADSIALTDYEAAMDDPMGWAQDNPVPAIGAVAVVIIGIFVARGVKSKKS</sequence>
<feature type="transmembrane region" description="Helical" evidence="1">
    <location>
        <begin position="270"/>
        <end position="289"/>
    </location>
</feature>
<evidence type="ECO:0000313" key="4">
    <source>
        <dbReference type="EMBL" id="GAA2036583.1"/>
    </source>
</evidence>
<name>A0ABP5G0M5_9MICC</name>
<feature type="chain" id="PRO_5045943050" description="GmrSD restriction endonucleases C-terminal domain-containing protein" evidence="2">
    <location>
        <begin position="28"/>
        <end position="294"/>
    </location>
</feature>
<evidence type="ECO:0000259" key="3">
    <source>
        <dbReference type="Pfam" id="PF07510"/>
    </source>
</evidence>
<accession>A0ABP5G0M5</accession>
<keyword evidence="1" id="KW-0812">Transmembrane</keyword>
<dbReference type="Proteomes" id="UP001501461">
    <property type="component" value="Unassembled WGS sequence"/>
</dbReference>
<evidence type="ECO:0000256" key="2">
    <source>
        <dbReference type="SAM" id="SignalP"/>
    </source>
</evidence>
<dbReference type="PANTHER" id="PTHR24094:SF15">
    <property type="entry name" value="AMP-DEPENDENT SYNTHETASE_LIGASE DOMAIN-CONTAINING PROTEIN-RELATED"/>
    <property type="match status" value="1"/>
</dbReference>
<dbReference type="InterPro" id="IPR011089">
    <property type="entry name" value="GmrSD_C"/>
</dbReference>
<comment type="caution">
    <text evidence="4">The sequence shown here is derived from an EMBL/GenBank/DDBJ whole genome shotgun (WGS) entry which is preliminary data.</text>
</comment>
<keyword evidence="1" id="KW-1133">Transmembrane helix</keyword>
<organism evidence="4 5">
    <name type="scientific">Yaniella flava</name>
    <dbReference type="NCBI Taxonomy" id="287930"/>
    <lineage>
        <taxon>Bacteria</taxon>
        <taxon>Bacillati</taxon>
        <taxon>Actinomycetota</taxon>
        <taxon>Actinomycetes</taxon>
        <taxon>Micrococcales</taxon>
        <taxon>Micrococcaceae</taxon>
        <taxon>Yaniella</taxon>
    </lineage>
</organism>
<keyword evidence="5" id="KW-1185">Reference proteome</keyword>
<keyword evidence="1" id="KW-0472">Membrane</keyword>
<evidence type="ECO:0000256" key="1">
    <source>
        <dbReference type="SAM" id="Phobius"/>
    </source>
</evidence>